<evidence type="ECO:0000256" key="2">
    <source>
        <dbReference type="ARBA" id="ARBA00022898"/>
    </source>
</evidence>
<organism evidence="5 6">
    <name type="scientific">Yanshouia hominis</name>
    <dbReference type="NCBI Taxonomy" id="2763673"/>
    <lineage>
        <taxon>Bacteria</taxon>
        <taxon>Bacillati</taxon>
        <taxon>Bacillota</taxon>
        <taxon>Clostridia</taxon>
        <taxon>Eubacteriales</taxon>
        <taxon>Oscillospiraceae</taxon>
        <taxon>Yanshouia</taxon>
    </lineage>
</organism>
<dbReference type="InterPro" id="IPR001926">
    <property type="entry name" value="TrpB-like_PALP"/>
</dbReference>
<comment type="caution">
    <text evidence="5">The sequence shown here is derived from an EMBL/GenBank/DDBJ whole genome shotgun (WGS) entry which is preliminary data.</text>
</comment>
<dbReference type="InterPro" id="IPR000634">
    <property type="entry name" value="Ser/Thr_deHydtase_PyrdxlP-BS"/>
</dbReference>
<evidence type="ECO:0000313" key="5">
    <source>
        <dbReference type="EMBL" id="MBC8575257.1"/>
    </source>
</evidence>
<sequence>MITYQDVLDAQKRIAPYVLRTPLLRIPVLDGLLGGCEVYVKSEGLQYTGSFKLRGATNCLLALSDEQKRRGVVCASSGNHAQGVACAAQRLGIDAVIVMPENVNPVKLAGVKSFGGKALFCGTRSSERDAKVAELVREEGRTEVHPFANDFVRAGQGTLGLEILEDQPLMDAVVLPIGGGGLISGVATAVEAVRPSIRVIGVEPEGASRYRRSRREGRPVRLEQVDTIADGTRTDRADPVNFEMIERLVPELAAASDDAIRLAMKIYVSKAKIVAEPSSSLGLAAALEGRISFAKGEKVCFVVSGANNDLNLLAEVIQESK</sequence>
<evidence type="ECO:0000313" key="6">
    <source>
        <dbReference type="Proteomes" id="UP000658131"/>
    </source>
</evidence>
<reference evidence="5 6" key="1">
    <citation type="submission" date="2020-08" db="EMBL/GenBank/DDBJ databases">
        <title>Genome public.</title>
        <authorList>
            <person name="Liu C."/>
            <person name="Sun Q."/>
        </authorList>
    </citation>
    <scope>NUCLEOTIDE SEQUENCE [LARGE SCALE GENOMIC DNA]</scope>
    <source>
        <strain evidence="5 6">BX1</strain>
    </source>
</reference>
<dbReference type="Gene3D" id="3.40.50.1100">
    <property type="match status" value="2"/>
</dbReference>
<keyword evidence="3" id="KW-0456">Lyase</keyword>
<dbReference type="PROSITE" id="PS00165">
    <property type="entry name" value="DEHYDRATASE_SER_THR"/>
    <property type="match status" value="1"/>
</dbReference>
<dbReference type="CDD" id="cd01562">
    <property type="entry name" value="Thr-dehyd"/>
    <property type="match status" value="1"/>
</dbReference>
<evidence type="ECO:0000256" key="3">
    <source>
        <dbReference type="ARBA" id="ARBA00023239"/>
    </source>
</evidence>
<dbReference type="InterPro" id="IPR036052">
    <property type="entry name" value="TrpB-like_PALP_sf"/>
</dbReference>
<evidence type="ECO:0000256" key="1">
    <source>
        <dbReference type="ARBA" id="ARBA00001933"/>
    </source>
</evidence>
<comment type="cofactor">
    <cofactor evidence="1">
        <name>pyridoxal 5'-phosphate</name>
        <dbReference type="ChEBI" id="CHEBI:597326"/>
    </cofactor>
</comment>
<dbReference type="RefSeq" id="WP_262398904.1">
    <property type="nucleotide sequence ID" value="NZ_JACRTB010000003.1"/>
</dbReference>
<evidence type="ECO:0000259" key="4">
    <source>
        <dbReference type="Pfam" id="PF00291"/>
    </source>
</evidence>
<gene>
    <name evidence="5" type="ORF">H8717_02365</name>
</gene>
<keyword evidence="6" id="KW-1185">Reference proteome</keyword>
<feature type="domain" description="Tryptophan synthase beta chain-like PALP" evidence="4">
    <location>
        <begin position="16"/>
        <end position="305"/>
    </location>
</feature>
<keyword evidence="2" id="KW-0663">Pyridoxal phosphate</keyword>
<dbReference type="PANTHER" id="PTHR48078:SF6">
    <property type="entry name" value="L-THREONINE DEHYDRATASE CATABOLIC TDCB"/>
    <property type="match status" value="1"/>
</dbReference>
<accession>A0ABR7NFR7</accession>
<dbReference type="EMBL" id="JACRTB010000003">
    <property type="protein sequence ID" value="MBC8575257.1"/>
    <property type="molecule type" value="Genomic_DNA"/>
</dbReference>
<dbReference type="InterPro" id="IPR050147">
    <property type="entry name" value="Ser/Thr_Dehydratase"/>
</dbReference>
<dbReference type="Pfam" id="PF00291">
    <property type="entry name" value="PALP"/>
    <property type="match status" value="1"/>
</dbReference>
<proteinExistence type="predicted"/>
<dbReference type="Proteomes" id="UP000658131">
    <property type="component" value="Unassembled WGS sequence"/>
</dbReference>
<dbReference type="PANTHER" id="PTHR48078">
    <property type="entry name" value="THREONINE DEHYDRATASE, MITOCHONDRIAL-RELATED"/>
    <property type="match status" value="1"/>
</dbReference>
<name>A0ABR7NFR7_9FIRM</name>
<dbReference type="SUPFAM" id="SSF53686">
    <property type="entry name" value="Tryptophan synthase beta subunit-like PLP-dependent enzymes"/>
    <property type="match status" value="1"/>
</dbReference>
<protein>
    <submittedName>
        <fullName evidence="5">Threonine/serine dehydratase</fullName>
    </submittedName>
</protein>